<comment type="function">
    <text evidence="5">Responsible for synthesis of pseudouridine from uracil.</text>
</comment>
<dbReference type="RefSeq" id="WP_272959861.1">
    <property type="nucleotide sequence ID" value="NZ_CAKMIC010000004.1"/>
</dbReference>
<dbReference type="InterPro" id="IPR020103">
    <property type="entry name" value="PsdUridine_synth_cat_dom_sf"/>
</dbReference>
<dbReference type="GO" id="GO:0000455">
    <property type="term" value="P:enzyme-directed rRNA pseudouridine synthesis"/>
    <property type="evidence" value="ECO:0007669"/>
    <property type="project" value="TreeGrafter"/>
</dbReference>
<dbReference type="CDD" id="cd00165">
    <property type="entry name" value="S4"/>
    <property type="match status" value="1"/>
</dbReference>
<dbReference type="GO" id="GO:0009982">
    <property type="term" value="F:pseudouridine synthase activity"/>
    <property type="evidence" value="ECO:0007669"/>
    <property type="project" value="InterPro"/>
</dbReference>
<keyword evidence="4" id="KW-0694">RNA-binding</keyword>
<dbReference type="EC" id="5.4.99.-" evidence="5"/>
<dbReference type="GO" id="GO:0140098">
    <property type="term" value="F:catalytic activity, acting on RNA"/>
    <property type="evidence" value="ECO:0007669"/>
    <property type="project" value="UniProtKB-ARBA"/>
</dbReference>
<accession>A0A921SVI8</accession>
<feature type="active site" evidence="3">
    <location>
        <position position="145"/>
    </location>
</feature>
<dbReference type="PROSITE" id="PS50889">
    <property type="entry name" value="S4"/>
    <property type="match status" value="1"/>
</dbReference>
<sequence length="314" mass="35978">MRQPSDKRPRRRFSDKDIKRFKVEHDDTLLNYLFTLFGDKSRTTVKSYLTHRQVAVNDMPVTQFDTVLHAGDELKINFKAGFSVFKHNRLRLVYEDEYILVIDKGYGLLSMSTDRIKTGTAYSILSDYVKSQNPENKLFIVHRLDRDTSGLMMFAKSKGIQEQMQHNWHNMVLERKYVAVVEGQMEQPEGMVRSYLAENAAFQVYSTDNPEEGQLAITRYKVLSSNKHFSLVELNLATGRKNQIRVHMHDLGHSIAGDRKYGAHGSPLGRVALHAYKLRFAHPVTRKEMNFETPIPPRFLSITASAGPSAVDGK</sequence>
<protein>
    <recommendedName>
        <fullName evidence="5">Pseudouridine synthase</fullName>
        <ecNumber evidence="5">5.4.99.-</ecNumber>
    </recommendedName>
</protein>
<comment type="similarity">
    <text evidence="1 5">Belongs to the pseudouridine synthase RluA family.</text>
</comment>
<evidence type="ECO:0000313" key="7">
    <source>
        <dbReference type="EMBL" id="HJG89781.1"/>
    </source>
</evidence>
<evidence type="ECO:0000256" key="1">
    <source>
        <dbReference type="ARBA" id="ARBA00010876"/>
    </source>
</evidence>
<dbReference type="InterPro" id="IPR050188">
    <property type="entry name" value="RluA_PseudoU_synthase"/>
</dbReference>
<dbReference type="GO" id="GO:0003723">
    <property type="term" value="F:RNA binding"/>
    <property type="evidence" value="ECO:0007669"/>
    <property type="project" value="UniProtKB-KW"/>
</dbReference>
<dbReference type="SUPFAM" id="SSF55174">
    <property type="entry name" value="Alpha-L RNA-binding motif"/>
    <property type="match status" value="1"/>
</dbReference>
<dbReference type="AlphaFoldDB" id="A0A921SVI8"/>
<dbReference type="PANTHER" id="PTHR21600">
    <property type="entry name" value="MITOCHONDRIAL RNA PSEUDOURIDINE SYNTHASE"/>
    <property type="match status" value="1"/>
</dbReference>
<keyword evidence="2 5" id="KW-0413">Isomerase</keyword>
<reference evidence="7" key="1">
    <citation type="journal article" date="2021" name="PeerJ">
        <title>Extensive microbial diversity within the chicken gut microbiome revealed by metagenomics and culture.</title>
        <authorList>
            <person name="Gilroy R."/>
            <person name="Ravi A."/>
            <person name="Getino M."/>
            <person name="Pursley I."/>
            <person name="Horton D.L."/>
            <person name="Alikhan N.F."/>
            <person name="Baker D."/>
            <person name="Gharbi K."/>
            <person name="Hall N."/>
            <person name="Watson M."/>
            <person name="Adriaenssens E.M."/>
            <person name="Foster-Nyarko E."/>
            <person name="Jarju S."/>
            <person name="Secka A."/>
            <person name="Antonio M."/>
            <person name="Oren A."/>
            <person name="Chaudhuri R.R."/>
            <person name="La Ragione R."/>
            <person name="Hildebrand F."/>
            <person name="Pallen M.J."/>
        </authorList>
    </citation>
    <scope>NUCLEOTIDE SEQUENCE</scope>
    <source>
        <strain evidence="7">CHK121-7720</strain>
    </source>
</reference>
<dbReference type="PROSITE" id="PS01129">
    <property type="entry name" value="PSI_RLU"/>
    <property type="match status" value="1"/>
</dbReference>
<dbReference type="CDD" id="cd02869">
    <property type="entry name" value="PseudoU_synth_RluA_like"/>
    <property type="match status" value="1"/>
</dbReference>
<reference evidence="7" key="2">
    <citation type="submission" date="2021-09" db="EMBL/GenBank/DDBJ databases">
        <authorList>
            <person name="Gilroy R."/>
        </authorList>
    </citation>
    <scope>NUCLEOTIDE SEQUENCE</scope>
    <source>
        <strain evidence="7">CHK121-7720</strain>
    </source>
</reference>
<dbReference type="Pfam" id="PF00849">
    <property type="entry name" value="PseudoU_synth_2"/>
    <property type="match status" value="1"/>
</dbReference>
<organism evidence="7 8">
    <name type="scientific">Barnesiella viscericola</name>
    <dbReference type="NCBI Taxonomy" id="397865"/>
    <lineage>
        <taxon>Bacteria</taxon>
        <taxon>Pseudomonadati</taxon>
        <taxon>Bacteroidota</taxon>
        <taxon>Bacteroidia</taxon>
        <taxon>Bacteroidales</taxon>
        <taxon>Barnesiellaceae</taxon>
        <taxon>Barnesiella</taxon>
    </lineage>
</organism>
<dbReference type="SUPFAM" id="SSF55120">
    <property type="entry name" value="Pseudouridine synthase"/>
    <property type="match status" value="1"/>
</dbReference>
<name>A0A921SVI8_9BACT</name>
<gene>
    <name evidence="7" type="ORF">K8U91_09990</name>
</gene>
<feature type="domain" description="Pseudouridine synthase RsuA/RluA-like" evidence="6">
    <location>
        <begin position="99"/>
        <end position="249"/>
    </location>
</feature>
<evidence type="ECO:0000256" key="5">
    <source>
        <dbReference type="RuleBase" id="RU362028"/>
    </source>
</evidence>
<evidence type="ECO:0000313" key="8">
    <source>
        <dbReference type="Proteomes" id="UP000757103"/>
    </source>
</evidence>
<dbReference type="InterPro" id="IPR006225">
    <property type="entry name" value="PsdUridine_synth_RluC/D"/>
</dbReference>
<dbReference type="InterPro" id="IPR006224">
    <property type="entry name" value="PsdUridine_synth_RluA-like_CS"/>
</dbReference>
<dbReference type="Gene3D" id="3.30.2350.10">
    <property type="entry name" value="Pseudouridine synthase"/>
    <property type="match status" value="1"/>
</dbReference>
<dbReference type="EMBL" id="DYUD01000026">
    <property type="protein sequence ID" value="HJG89781.1"/>
    <property type="molecule type" value="Genomic_DNA"/>
</dbReference>
<proteinExistence type="inferred from homology"/>
<evidence type="ECO:0000256" key="4">
    <source>
        <dbReference type="PROSITE-ProRule" id="PRU00182"/>
    </source>
</evidence>
<comment type="caution">
    <text evidence="7">The sequence shown here is derived from an EMBL/GenBank/DDBJ whole genome shotgun (WGS) entry which is preliminary data.</text>
</comment>
<dbReference type="InterPro" id="IPR006145">
    <property type="entry name" value="PsdUridine_synth_RsuA/RluA"/>
</dbReference>
<dbReference type="Proteomes" id="UP000757103">
    <property type="component" value="Unassembled WGS sequence"/>
</dbReference>
<evidence type="ECO:0000256" key="3">
    <source>
        <dbReference type="PIRSR" id="PIRSR606225-1"/>
    </source>
</evidence>
<evidence type="ECO:0000259" key="6">
    <source>
        <dbReference type="Pfam" id="PF00849"/>
    </source>
</evidence>
<evidence type="ECO:0000256" key="2">
    <source>
        <dbReference type="ARBA" id="ARBA00023235"/>
    </source>
</evidence>
<dbReference type="NCBIfam" id="TIGR00005">
    <property type="entry name" value="rluA_subfam"/>
    <property type="match status" value="1"/>
</dbReference>
<dbReference type="PANTHER" id="PTHR21600:SF44">
    <property type="entry name" value="RIBOSOMAL LARGE SUBUNIT PSEUDOURIDINE SYNTHASE D"/>
    <property type="match status" value="1"/>
</dbReference>
<comment type="catalytic activity">
    <reaction evidence="5">
        <text>a uridine in RNA = a pseudouridine in RNA</text>
        <dbReference type="Rhea" id="RHEA:48348"/>
        <dbReference type="Rhea" id="RHEA-COMP:12068"/>
        <dbReference type="Rhea" id="RHEA-COMP:12069"/>
        <dbReference type="ChEBI" id="CHEBI:65314"/>
        <dbReference type="ChEBI" id="CHEBI:65315"/>
    </reaction>
</comment>